<keyword evidence="1" id="KW-0233">DNA recombination</keyword>
<reference evidence="3" key="1">
    <citation type="submission" date="2013-08" db="EMBL/GenBank/DDBJ databases">
        <title>Comparison of modified E. coli strains.</title>
        <authorList>
            <person name="Juergensen J."/>
            <person name="Bonge A."/>
            <person name="Streit W.R."/>
        </authorList>
    </citation>
    <scope>NUCLEOTIDE SEQUENCE</scope>
</reference>
<dbReference type="EMBL" id="KF540242">
    <property type="protein sequence ID" value="AIF26674.1"/>
    <property type="molecule type" value="Genomic_DNA"/>
</dbReference>
<dbReference type="InterPro" id="IPR002104">
    <property type="entry name" value="Integrase_catalytic"/>
</dbReference>
<feature type="domain" description="Tyr recombinase" evidence="2">
    <location>
        <begin position="213"/>
        <end position="379"/>
    </location>
</feature>
<dbReference type="GO" id="GO:0006310">
    <property type="term" value="P:DNA recombination"/>
    <property type="evidence" value="ECO:0007669"/>
    <property type="project" value="UniProtKB-KW"/>
</dbReference>
<dbReference type="PROSITE" id="PS51898">
    <property type="entry name" value="TYR_RECOMBINASE"/>
    <property type="match status" value="1"/>
</dbReference>
<dbReference type="InterPro" id="IPR050090">
    <property type="entry name" value="Tyrosine_recombinase_XerCD"/>
</dbReference>
<sequence>MLNTIQTQVVFDRKHVATKVFAIKPVKGLMQFSITLNGERRFLSTGIRVYKDQVQMGRIVNHEQAQKLNDRLDNQVREIIQIVNDCDRKGRKATFAMLRGIYFRAAGNSSWTDWMAAAIAERKLADGTRKHHVKVLNYLISQGFTDKAQMTVDTVQRIDRDLHNRKVAGKPMMQTSIYDYHKVLKGYIHIAIRQGFLDFDPYTMFQTNKGKSREREVLTMEDIQKLMELKTLNLYMQHVRDLFLMQIWTGISVGDMMTLDFKTAVQGDIIKGVRGKTGEVYTTVLLPQARNILEHYHYRLPVMAYDDYRRMIQPTLQAAGIEKPGISTHNARHTFATTVTLAHGVPIETVSKMLGHTSVKTTQIYAKVLDSSVQEQAARLGAALGM</sequence>
<dbReference type="InterPro" id="IPR013762">
    <property type="entry name" value="Integrase-like_cat_sf"/>
</dbReference>
<evidence type="ECO:0000313" key="3">
    <source>
        <dbReference type="EMBL" id="AIF26674.1"/>
    </source>
</evidence>
<evidence type="ECO:0000256" key="1">
    <source>
        <dbReference type="ARBA" id="ARBA00023172"/>
    </source>
</evidence>
<dbReference type="InterPro" id="IPR011010">
    <property type="entry name" value="DNA_brk_join_enz"/>
</dbReference>
<dbReference type="PANTHER" id="PTHR30349:SF64">
    <property type="entry name" value="PROPHAGE INTEGRASE INTD-RELATED"/>
    <property type="match status" value="1"/>
</dbReference>
<dbReference type="SUPFAM" id="SSF56349">
    <property type="entry name" value="DNA breaking-rejoining enzymes"/>
    <property type="match status" value="1"/>
</dbReference>
<dbReference type="GO" id="GO:0015074">
    <property type="term" value="P:DNA integration"/>
    <property type="evidence" value="ECO:0007669"/>
    <property type="project" value="InterPro"/>
</dbReference>
<dbReference type="Pfam" id="PF00589">
    <property type="entry name" value="Phage_integrase"/>
    <property type="match status" value="1"/>
</dbReference>
<protein>
    <recommendedName>
        <fullName evidence="2">Tyr recombinase domain-containing protein</fullName>
    </recommendedName>
</protein>
<proteinExistence type="predicted"/>
<dbReference type="InterPro" id="IPR035386">
    <property type="entry name" value="Arm-DNA-bind_5"/>
</dbReference>
<name>A0A0H3U7U8_9BACT</name>
<dbReference type="GO" id="GO:0003677">
    <property type="term" value="F:DNA binding"/>
    <property type="evidence" value="ECO:0007669"/>
    <property type="project" value="InterPro"/>
</dbReference>
<organism evidence="3">
    <name type="scientific">uncultured bacterium fosmid pJB83B9</name>
    <dbReference type="NCBI Taxonomy" id="1478070"/>
    <lineage>
        <taxon>Bacteria</taxon>
        <taxon>environmental samples</taxon>
    </lineage>
</organism>
<dbReference type="CDD" id="cd01185">
    <property type="entry name" value="INTN1_C_like"/>
    <property type="match status" value="1"/>
</dbReference>
<evidence type="ECO:0000259" key="2">
    <source>
        <dbReference type="PROSITE" id="PS51898"/>
    </source>
</evidence>
<dbReference type="AlphaFoldDB" id="A0A0H3U7U8"/>
<dbReference type="Gene3D" id="1.10.443.10">
    <property type="entry name" value="Intergrase catalytic core"/>
    <property type="match status" value="1"/>
</dbReference>
<dbReference type="Pfam" id="PF17293">
    <property type="entry name" value="Arm-DNA-bind_5"/>
    <property type="match status" value="1"/>
</dbReference>
<accession>A0A0H3U7U8</accession>
<dbReference type="PANTHER" id="PTHR30349">
    <property type="entry name" value="PHAGE INTEGRASE-RELATED"/>
    <property type="match status" value="1"/>
</dbReference>